<evidence type="ECO:0000313" key="1">
    <source>
        <dbReference type="EMBL" id="MBA0756765.1"/>
    </source>
</evidence>
<dbReference type="Proteomes" id="UP000593579">
    <property type="component" value="Unassembled WGS sequence"/>
</dbReference>
<accession>A0A7J9D8H1</accession>
<reference evidence="1 2" key="1">
    <citation type="journal article" date="2019" name="Genome Biol. Evol.">
        <title>Insights into the evolution of the New World diploid cottons (Gossypium, subgenus Houzingenia) based on genome sequencing.</title>
        <authorList>
            <person name="Grover C.E."/>
            <person name="Arick M.A. 2nd"/>
            <person name="Thrash A."/>
            <person name="Conover J.L."/>
            <person name="Sanders W.S."/>
            <person name="Peterson D.G."/>
            <person name="Frelichowski J.E."/>
            <person name="Scheffler J.A."/>
            <person name="Scheffler B.E."/>
            <person name="Wendel J.F."/>
        </authorList>
    </citation>
    <scope>NUCLEOTIDE SEQUENCE [LARGE SCALE GENOMIC DNA]</scope>
    <source>
        <strain evidence="1">5</strain>
        <tissue evidence="1">Leaf</tissue>
    </source>
</reference>
<dbReference type="AlphaFoldDB" id="A0A7J9D8H1"/>
<gene>
    <name evidence="1" type="ORF">Gogos_020027</name>
</gene>
<name>A0A7J9D8H1_GOSGO</name>
<proteinExistence type="predicted"/>
<evidence type="ECO:0000313" key="2">
    <source>
        <dbReference type="Proteomes" id="UP000593579"/>
    </source>
</evidence>
<sequence>MNAVQENLFMETSSHLTFSLTTNSNLTSPISASTGSLTSLETTPILHPVASSVDSLTNQSKRNESTVIEHRRLESPATEQHKNGMSIHLESYYWSC</sequence>
<keyword evidence="2" id="KW-1185">Reference proteome</keyword>
<comment type="caution">
    <text evidence="1">The sequence shown here is derived from an EMBL/GenBank/DDBJ whole genome shotgun (WGS) entry which is preliminary data.</text>
</comment>
<dbReference type="OrthoDB" id="10314741at2759"/>
<organism evidence="1 2">
    <name type="scientific">Gossypium gossypioides</name>
    <name type="common">Mexican cotton</name>
    <name type="synonym">Selera gossypioides</name>
    <dbReference type="NCBI Taxonomy" id="34282"/>
    <lineage>
        <taxon>Eukaryota</taxon>
        <taxon>Viridiplantae</taxon>
        <taxon>Streptophyta</taxon>
        <taxon>Embryophyta</taxon>
        <taxon>Tracheophyta</taxon>
        <taxon>Spermatophyta</taxon>
        <taxon>Magnoliopsida</taxon>
        <taxon>eudicotyledons</taxon>
        <taxon>Gunneridae</taxon>
        <taxon>Pentapetalae</taxon>
        <taxon>rosids</taxon>
        <taxon>malvids</taxon>
        <taxon>Malvales</taxon>
        <taxon>Malvaceae</taxon>
        <taxon>Malvoideae</taxon>
        <taxon>Gossypium</taxon>
    </lineage>
</organism>
<protein>
    <submittedName>
        <fullName evidence="1">Uncharacterized protein</fullName>
    </submittedName>
</protein>
<dbReference type="EMBL" id="JABEZY010327398">
    <property type="protein sequence ID" value="MBA0756765.1"/>
    <property type="molecule type" value="Genomic_DNA"/>
</dbReference>